<accession>A0A846XUL7</accession>
<sequence>MSDSGGTPPGPGQEFSIVPEQVRDVGTYVYGLADTLAGALDSAAKEVAELLTSSWTGDYADEFSEGWNEVHDGGRQIFTALTGMAEKLGVTAETFAATDEASAAELGIPKLNWS</sequence>
<dbReference type="InterPro" id="IPR036689">
    <property type="entry name" value="ESAT-6-like_sf"/>
</dbReference>
<dbReference type="NCBIfam" id="TIGR03930">
    <property type="entry name" value="WXG100_ESAT6"/>
    <property type="match status" value="1"/>
</dbReference>
<comment type="caution">
    <text evidence="1">The sequence shown here is derived from an EMBL/GenBank/DDBJ whole genome shotgun (WGS) entry which is preliminary data.</text>
</comment>
<dbReference type="InterPro" id="IPR010310">
    <property type="entry name" value="T7SS_ESAT-6-like"/>
</dbReference>
<proteinExistence type="predicted"/>
<reference evidence="1 2" key="1">
    <citation type="submission" date="2020-04" db="EMBL/GenBank/DDBJ databases">
        <title>MicrobeNet Type strains.</title>
        <authorList>
            <person name="Nicholson A.C."/>
        </authorList>
    </citation>
    <scope>NUCLEOTIDE SEQUENCE [LARGE SCALE GENOMIC DNA]</scope>
    <source>
        <strain evidence="1 2">JCM 12354</strain>
    </source>
</reference>
<name>A0A846XUL7_9NOCA</name>
<dbReference type="Pfam" id="PF06013">
    <property type="entry name" value="WXG100"/>
    <property type="match status" value="1"/>
</dbReference>
<dbReference type="AlphaFoldDB" id="A0A846XUL7"/>
<dbReference type="SUPFAM" id="SSF140453">
    <property type="entry name" value="EsxAB dimer-like"/>
    <property type="match status" value="1"/>
</dbReference>
<dbReference type="Gene3D" id="1.10.287.1060">
    <property type="entry name" value="ESAT-6-like"/>
    <property type="match status" value="1"/>
</dbReference>
<keyword evidence="2" id="KW-1185">Reference proteome</keyword>
<dbReference type="EMBL" id="JAAXOP010000002">
    <property type="protein sequence ID" value="NKY49712.1"/>
    <property type="molecule type" value="Genomic_DNA"/>
</dbReference>
<dbReference type="Proteomes" id="UP000565711">
    <property type="component" value="Unassembled WGS sequence"/>
</dbReference>
<evidence type="ECO:0000313" key="2">
    <source>
        <dbReference type="Proteomes" id="UP000565711"/>
    </source>
</evidence>
<evidence type="ECO:0000313" key="1">
    <source>
        <dbReference type="EMBL" id="NKY49712.1"/>
    </source>
</evidence>
<dbReference type="RefSeq" id="WP_067867598.1">
    <property type="nucleotide sequence ID" value="NZ_JAAXOP010000002.1"/>
</dbReference>
<protein>
    <submittedName>
        <fullName evidence="1">WXG100 family type VII secretion target</fullName>
    </submittedName>
</protein>
<gene>
    <name evidence="1" type="ORF">HGA08_05725</name>
</gene>
<organism evidence="1 2">
    <name type="scientific">Nocardia vermiculata</name>
    <dbReference type="NCBI Taxonomy" id="257274"/>
    <lineage>
        <taxon>Bacteria</taxon>
        <taxon>Bacillati</taxon>
        <taxon>Actinomycetota</taxon>
        <taxon>Actinomycetes</taxon>
        <taxon>Mycobacteriales</taxon>
        <taxon>Nocardiaceae</taxon>
        <taxon>Nocardia</taxon>
    </lineage>
</organism>